<proteinExistence type="inferred from homology"/>
<protein>
    <recommendedName>
        <fullName evidence="9">3-demethoxyubiquinol 3-hydroxylase</fullName>
        <shortName evidence="9">DMQ hydroxylase</shortName>
        <ecNumber evidence="9">1.14.99.60</ecNumber>
    </recommendedName>
    <alternativeName>
        <fullName evidence="9">2-nonaprenyl-3-methyl-6-methoxy-1,4-benzoquinol hydroxylase</fullName>
    </alternativeName>
</protein>
<dbReference type="SUPFAM" id="SSF47240">
    <property type="entry name" value="Ferritin-like"/>
    <property type="match status" value="1"/>
</dbReference>
<evidence type="ECO:0000256" key="9">
    <source>
        <dbReference type="HAMAP-Rule" id="MF_01658"/>
    </source>
</evidence>
<gene>
    <name evidence="9" type="primary">coq7</name>
    <name evidence="10" type="ORF">SAMN05660964_00019</name>
</gene>
<name>A0A1H3VG04_9GAMM</name>
<feature type="binding site" evidence="9">
    <location>
        <position position="176"/>
    </location>
    <ligand>
        <name>Fe cation</name>
        <dbReference type="ChEBI" id="CHEBI:24875"/>
        <label>1</label>
    </ligand>
</feature>
<dbReference type="InterPro" id="IPR047809">
    <property type="entry name" value="COQ7_proteobact"/>
</dbReference>
<comment type="pathway">
    <text evidence="1 9">Cofactor biosynthesis; ubiquinone biosynthesis.</text>
</comment>
<dbReference type="NCBIfam" id="NF033656">
    <property type="entry name" value="DMQ_monoox_COQ7"/>
    <property type="match status" value="1"/>
</dbReference>
<keyword evidence="7 9" id="KW-0503">Monooxygenase</keyword>
<feature type="binding site" evidence="9">
    <location>
        <position position="179"/>
    </location>
    <ligand>
        <name>Fe cation</name>
        <dbReference type="ChEBI" id="CHEBI:24875"/>
        <label>2</label>
    </ligand>
</feature>
<feature type="binding site" evidence="9">
    <location>
        <position position="92"/>
    </location>
    <ligand>
        <name>Fe cation</name>
        <dbReference type="ChEBI" id="CHEBI:24875"/>
        <label>1</label>
    </ligand>
</feature>
<keyword evidence="6 9" id="KW-0408">Iron</keyword>
<dbReference type="Gene3D" id="1.20.1260.10">
    <property type="match status" value="1"/>
</dbReference>
<dbReference type="RefSeq" id="WP_093064146.1">
    <property type="nucleotide sequence ID" value="NZ_FNQP01000001.1"/>
</dbReference>
<keyword evidence="4 9" id="KW-0479">Metal-binding</keyword>
<evidence type="ECO:0000256" key="2">
    <source>
        <dbReference type="ARBA" id="ARBA00022475"/>
    </source>
</evidence>
<evidence type="ECO:0000313" key="11">
    <source>
        <dbReference type="Proteomes" id="UP000199397"/>
    </source>
</evidence>
<dbReference type="Proteomes" id="UP000199397">
    <property type="component" value="Unassembled WGS sequence"/>
</dbReference>
<keyword evidence="5 9" id="KW-0560">Oxidoreductase</keyword>
<dbReference type="GO" id="GO:0046872">
    <property type="term" value="F:metal ion binding"/>
    <property type="evidence" value="ECO:0007669"/>
    <property type="project" value="UniProtKB-KW"/>
</dbReference>
<evidence type="ECO:0000313" key="10">
    <source>
        <dbReference type="EMBL" id="SDZ73118.1"/>
    </source>
</evidence>
<comment type="similarity">
    <text evidence="9">Belongs to the COQ7 family.</text>
</comment>
<dbReference type="STRING" id="525918.SAMN05660964_00019"/>
<evidence type="ECO:0000256" key="6">
    <source>
        <dbReference type="ARBA" id="ARBA00023004"/>
    </source>
</evidence>
<comment type="cofactor">
    <cofactor evidence="9">
        <name>Fe cation</name>
        <dbReference type="ChEBI" id="CHEBI:24875"/>
    </cofactor>
    <text evidence="9">Binds 2 iron ions per subunit.</text>
</comment>
<keyword evidence="3 9" id="KW-0831">Ubiquinone biosynthesis</keyword>
<dbReference type="InterPro" id="IPR009078">
    <property type="entry name" value="Ferritin-like_SF"/>
</dbReference>
<accession>A0A1H3VG04</accession>
<comment type="function">
    <text evidence="9">Catalyzes the hydroxylation of 2-nonaprenyl-3-methyl-6-methoxy-1,4-benzoquinol during ubiquinone biosynthesis.</text>
</comment>
<organism evidence="10 11">
    <name type="scientific">Thiothrix caldifontis</name>
    <dbReference type="NCBI Taxonomy" id="525918"/>
    <lineage>
        <taxon>Bacteria</taxon>
        <taxon>Pseudomonadati</taxon>
        <taxon>Pseudomonadota</taxon>
        <taxon>Gammaproteobacteria</taxon>
        <taxon>Thiotrichales</taxon>
        <taxon>Thiotrichaceae</taxon>
        <taxon>Thiothrix</taxon>
    </lineage>
</organism>
<reference evidence="10 11" key="1">
    <citation type="submission" date="2016-10" db="EMBL/GenBank/DDBJ databases">
        <authorList>
            <person name="de Groot N.N."/>
        </authorList>
    </citation>
    <scope>NUCLEOTIDE SEQUENCE [LARGE SCALE GENOMIC DNA]</scope>
    <source>
        <strain evidence="10 11">DSM 21228</strain>
    </source>
</reference>
<keyword evidence="10" id="KW-0830">Ubiquinone</keyword>
<evidence type="ECO:0000256" key="4">
    <source>
        <dbReference type="ARBA" id="ARBA00022723"/>
    </source>
</evidence>
<dbReference type="GO" id="GO:0008682">
    <property type="term" value="F:3-demethoxyubiquinol 3-hydroxylase activity"/>
    <property type="evidence" value="ECO:0007669"/>
    <property type="project" value="UniProtKB-EC"/>
</dbReference>
<evidence type="ECO:0000256" key="7">
    <source>
        <dbReference type="ARBA" id="ARBA00023033"/>
    </source>
</evidence>
<keyword evidence="8 9" id="KW-0472">Membrane</keyword>
<feature type="binding site" evidence="9">
    <location>
        <position position="176"/>
    </location>
    <ligand>
        <name>Fe cation</name>
        <dbReference type="ChEBI" id="CHEBI:24875"/>
        <label>2</label>
    </ligand>
</feature>
<feature type="binding site" evidence="9">
    <location>
        <position position="144"/>
    </location>
    <ligand>
        <name>Fe cation</name>
        <dbReference type="ChEBI" id="CHEBI:24875"/>
        <label>2</label>
    </ligand>
</feature>
<dbReference type="InterPro" id="IPR012347">
    <property type="entry name" value="Ferritin-like"/>
</dbReference>
<keyword evidence="11" id="KW-1185">Reference proteome</keyword>
<feature type="binding site" evidence="9">
    <location>
        <position position="62"/>
    </location>
    <ligand>
        <name>Fe cation</name>
        <dbReference type="ChEBI" id="CHEBI:24875"/>
        <label>1</label>
    </ligand>
</feature>
<dbReference type="PANTHER" id="PTHR11237">
    <property type="entry name" value="COENZYME Q10 BIOSYNTHESIS PROTEIN 7"/>
    <property type="match status" value="1"/>
</dbReference>
<dbReference type="UniPathway" id="UPA00232"/>
<feature type="binding site" evidence="9">
    <location>
        <position position="95"/>
    </location>
    <ligand>
        <name>Fe cation</name>
        <dbReference type="ChEBI" id="CHEBI:24875"/>
        <label>1</label>
    </ligand>
</feature>
<dbReference type="GO" id="GO:0006744">
    <property type="term" value="P:ubiquinone biosynthetic process"/>
    <property type="evidence" value="ECO:0007669"/>
    <property type="project" value="UniProtKB-UniRule"/>
</dbReference>
<dbReference type="AlphaFoldDB" id="A0A1H3VG04"/>
<dbReference type="PANTHER" id="PTHR11237:SF4">
    <property type="entry name" value="5-DEMETHOXYUBIQUINONE HYDROXYLASE, MITOCHONDRIAL"/>
    <property type="match status" value="1"/>
</dbReference>
<dbReference type="GO" id="GO:0005886">
    <property type="term" value="C:plasma membrane"/>
    <property type="evidence" value="ECO:0007669"/>
    <property type="project" value="UniProtKB-SubCell"/>
</dbReference>
<feature type="binding site" evidence="9">
    <location>
        <position position="92"/>
    </location>
    <ligand>
        <name>Fe cation</name>
        <dbReference type="ChEBI" id="CHEBI:24875"/>
        <label>2</label>
    </ligand>
</feature>
<keyword evidence="2 9" id="KW-1003">Cell membrane</keyword>
<dbReference type="OrthoDB" id="5192789at2"/>
<dbReference type="CDD" id="cd01042">
    <property type="entry name" value="DMQH"/>
    <property type="match status" value="1"/>
</dbReference>
<evidence type="ECO:0000256" key="5">
    <source>
        <dbReference type="ARBA" id="ARBA00023002"/>
    </source>
</evidence>
<dbReference type="EMBL" id="FNQP01000001">
    <property type="protein sequence ID" value="SDZ73118.1"/>
    <property type="molecule type" value="Genomic_DNA"/>
</dbReference>
<evidence type="ECO:0000256" key="3">
    <source>
        <dbReference type="ARBA" id="ARBA00022688"/>
    </source>
</evidence>
<dbReference type="InterPro" id="IPR011566">
    <property type="entry name" value="Ubq_synth_Coq7"/>
</dbReference>
<sequence length="214" mass="24309">MRKLSLLDKILTEIDQSLRVVHAKAPTTERPNPATGIPETTQLNEADRELISRLMRINHTGEVSAQGLYRGQALTAKREDIREQMERSAMEENDHLNWTEKRLQELDGRKSLLNPLFYWGSFTIGAVAGKIGDKWSLGFVKETEDQVIKHLEEHINLLPPHALTDMAILQKMKADEQHHGDIAMQAGGTKLPFLARKLLMPLMSKVMTKSAYYL</sequence>
<evidence type="ECO:0000256" key="1">
    <source>
        <dbReference type="ARBA" id="ARBA00004749"/>
    </source>
</evidence>
<evidence type="ECO:0000256" key="8">
    <source>
        <dbReference type="ARBA" id="ARBA00023136"/>
    </source>
</evidence>
<dbReference type="Pfam" id="PF03232">
    <property type="entry name" value="COQ7"/>
    <property type="match status" value="1"/>
</dbReference>
<dbReference type="EC" id="1.14.99.60" evidence="9"/>
<comment type="subcellular location">
    <subcellularLocation>
        <location evidence="9">Cell membrane</location>
        <topology evidence="9">Peripheral membrane protein</topology>
    </subcellularLocation>
</comment>
<comment type="catalytic activity">
    <reaction evidence="9">
        <text>a 5-methoxy-2-methyl-3-(all-trans-polyprenyl)benzene-1,4-diol + AH2 + O2 = a 3-demethylubiquinol + A + H2O</text>
        <dbReference type="Rhea" id="RHEA:50908"/>
        <dbReference type="Rhea" id="RHEA-COMP:10859"/>
        <dbReference type="Rhea" id="RHEA-COMP:10914"/>
        <dbReference type="ChEBI" id="CHEBI:13193"/>
        <dbReference type="ChEBI" id="CHEBI:15377"/>
        <dbReference type="ChEBI" id="CHEBI:15379"/>
        <dbReference type="ChEBI" id="CHEBI:17499"/>
        <dbReference type="ChEBI" id="CHEBI:84167"/>
        <dbReference type="ChEBI" id="CHEBI:84422"/>
        <dbReference type="EC" id="1.14.99.60"/>
    </reaction>
</comment>
<dbReference type="HAMAP" id="MF_01658">
    <property type="entry name" value="COQ7"/>
    <property type="match status" value="1"/>
</dbReference>